<organism evidence="14 15">
    <name type="scientific">Tigriopus californicus</name>
    <name type="common">Marine copepod</name>
    <dbReference type="NCBI Taxonomy" id="6832"/>
    <lineage>
        <taxon>Eukaryota</taxon>
        <taxon>Metazoa</taxon>
        <taxon>Ecdysozoa</taxon>
        <taxon>Arthropoda</taxon>
        <taxon>Crustacea</taxon>
        <taxon>Multicrustacea</taxon>
        <taxon>Hexanauplia</taxon>
        <taxon>Copepoda</taxon>
        <taxon>Harpacticoida</taxon>
        <taxon>Harpacticidae</taxon>
        <taxon>Tigriopus</taxon>
    </lineage>
</organism>
<evidence type="ECO:0000256" key="8">
    <source>
        <dbReference type="ARBA" id="ARBA00023065"/>
    </source>
</evidence>
<protein>
    <recommendedName>
        <fullName evidence="16">Neurotransmitter-gated ion-channel ligand-binding domain-containing protein</fullName>
    </recommendedName>
</protein>
<dbReference type="GO" id="GO:0004888">
    <property type="term" value="F:transmembrane signaling receptor activity"/>
    <property type="evidence" value="ECO:0007669"/>
    <property type="project" value="InterPro"/>
</dbReference>
<keyword evidence="6" id="KW-0732">Signal</keyword>
<accession>A0A553PLX1</accession>
<evidence type="ECO:0000256" key="3">
    <source>
        <dbReference type="ARBA" id="ARBA00022448"/>
    </source>
</evidence>
<dbReference type="InterPro" id="IPR006028">
    <property type="entry name" value="GABAA/Glycine_rcpt"/>
</dbReference>
<dbReference type="STRING" id="6832.A0A553PLX1"/>
<evidence type="ECO:0000259" key="13">
    <source>
        <dbReference type="Pfam" id="PF02932"/>
    </source>
</evidence>
<dbReference type="SUPFAM" id="SSF90112">
    <property type="entry name" value="Neurotransmitter-gated ion-channel transmembrane pore"/>
    <property type="match status" value="2"/>
</dbReference>
<keyword evidence="5 11" id="KW-0812">Transmembrane</keyword>
<feature type="transmembrane region" description="Helical" evidence="11">
    <location>
        <begin position="581"/>
        <end position="601"/>
    </location>
</feature>
<gene>
    <name evidence="14" type="ORF">TCAL_13199</name>
</gene>
<dbReference type="InterPro" id="IPR038050">
    <property type="entry name" value="Neuro_actylchol_rec"/>
</dbReference>
<proteinExistence type="predicted"/>
<reference evidence="14 15" key="1">
    <citation type="journal article" date="2018" name="Nat. Ecol. Evol.">
        <title>Genomic signatures of mitonuclear coevolution across populations of Tigriopus californicus.</title>
        <authorList>
            <person name="Barreto F.S."/>
            <person name="Watson E.T."/>
            <person name="Lima T.G."/>
            <person name="Willett C.S."/>
            <person name="Edmands S."/>
            <person name="Li W."/>
            <person name="Burton R.S."/>
        </authorList>
    </citation>
    <scope>NUCLEOTIDE SEQUENCE [LARGE SCALE GENOMIC DNA]</scope>
    <source>
        <strain evidence="14 15">San Diego</strain>
    </source>
</reference>
<sequence>SRRQTKELLLNWDRANQEMAVSVAKDLRMPQFEMQKITTSKCPEENHMAACGHFSSSSVHRVPFDPILPSSILIVSISWVSFWMDVDCVPARVTLGVITLLTVPHKNPPFHKLLTSRYSMGSKYRSLLSGTSFMPSFQAIDVWMGVCTAFVFAALVEFTCVNYLWRRNQRPFLNFDAAEQAPMMQLDLIENHGSLDHDNIEMNQVQSTQSLDKSHLRIRGNHLQPDPDGLGCLGTGQCISRSVSQPANMDTRSMVWTKFPSPRLLRSSIGVRKNRMLAVRIDEDYVTDAYLRQKWSDPRLSHEDIKSPLDLADPALVKAIWKPEVYFPNAKDAHFQFVTVPNVLIRIHPGGEILYILSCLVATFHLHRSIGFHLIQSYLPSILIVSISWVSFWMDVDCVPARVTLGVITLLTVSSQVSGKHQSWSLKADLTHNLRNYHVWMGVCTAFVFAALVEFTCVNYLWRRNQRPFLNFDAAEQAPMMQLDLIENHGSLDHDNIEMNQVQSTQSLDKSHLRIRGNHLQPDPDGLGCLGTGQCISRSVSQPANMDLKVNGLDQIPSPRLLRSSIGVRKNRMLAVRIDEVCRFVFPLGFALFNAMYWTYYKEHEITNYEY</sequence>
<dbReference type="GO" id="GO:0005230">
    <property type="term" value="F:extracellular ligand-gated monoatomic ion channel activity"/>
    <property type="evidence" value="ECO:0007669"/>
    <property type="project" value="InterPro"/>
</dbReference>
<dbReference type="EMBL" id="VCGU01000003">
    <property type="protein sequence ID" value="TRY78678.1"/>
    <property type="molecule type" value="Genomic_DNA"/>
</dbReference>
<dbReference type="GO" id="GO:0005886">
    <property type="term" value="C:plasma membrane"/>
    <property type="evidence" value="ECO:0007669"/>
    <property type="project" value="UniProtKB-SubCell"/>
</dbReference>
<feature type="domain" description="Neurotransmitter-gated ion-channel transmembrane" evidence="13">
    <location>
        <begin position="71"/>
        <end position="103"/>
    </location>
</feature>
<feature type="transmembrane region" description="Helical" evidence="11">
    <location>
        <begin position="377"/>
        <end position="394"/>
    </location>
</feature>
<dbReference type="InterPro" id="IPR006202">
    <property type="entry name" value="Neur_chan_lig-bd"/>
</dbReference>
<dbReference type="GO" id="GO:0099095">
    <property type="term" value="F:ligand-gated monoatomic anion channel activity"/>
    <property type="evidence" value="ECO:0007669"/>
    <property type="project" value="UniProtKB-ARBA"/>
</dbReference>
<dbReference type="InterPro" id="IPR036734">
    <property type="entry name" value="Neur_chan_lig-bd_sf"/>
</dbReference>
<dbReference type="InterPro" id="IPR006029">
    <property type="entry name" value="Neurotrans-gated_channel_TM"/>
</dbReference>
<dbReference type="CDD" id="cd19049">
    <property type="entry name" value="LGIC_TM_anion"/>
    <property type="match status" value="2"/>
</dbReference>
<feature type="transmembrane region" description="Helical" evidence="11">
    <location>
        <begin position="142"/>
        <end position="165"/>
    </location>
</feature>
<name>A0A553PLX1_TIGCA</name>
<keyword evidence="4" id="KW-1003">Cell membrane</keyword>
<evidence type="ECO:0000256" key="5">
    <source>
        <dbReference type="ARBA" id="ARBA00022692"/>
    </source>
</evidence>
<evidence type="ECO:0000256" key="9">
    <source>
        <dbReference type="ARBA" id="ARBA00023136"/>
    </source>
</evidence>
<keyword evidence="15" id="KW-1185">Reference proteome</keyword>
<evidence type="ECO:0000256" key="10">
    <source>
        <dbReference type="ARBA" id="ARBA00023303"/>
    </source>
</evidence>
<dbReference type="Proteomes" id="UP000318571">
    <property type="component" value="Chromosome 11"/>
</dbReference>
<evidence type="ECO:0000256" key="7">
    <source>
        <dbReference type="ARBA" id="ARBA00022989"/>
    </source>
</evidence>
<evidence type="ECO:0008006" key="16">
    <source>
        <dbReference type="Google" id="ProtNLM"/>
    </source>
</evidence>
<dbReference type="Pfam" id="PF02932">
    <property type="entry name" value="Neur_chan_memb"/>
    <property type="match status" value="2"/>
</dbReference>
<feature type="domain" description="Neurotransmitter-gated ion-channel ligand-binding" evidence="12">
    <location>
        <begin position="281"/>
        <end position="361"/>
    </location>
</feature>
<dbReference type="InterPro" id="IPR036719">
    <property type="entry name" value="Neuro-gated_channel_TM_sf"/>
</dbReference>
<dbReference type="PANTHER" id="PTHR18945">
    <property type="entry name" value="NEUROTRANSMITTER GATED ION CHANNEL"/>
    <property type="match status" value="1"/>
</dbReference>
<dbReference type="Pfam" id="PF02931">
    <property type="entry name" value="Neur_chan_LBD"/>
    <property type="match status" value="1"/>
</dbReference>
<keyword evidence="9 11" id="KW-0472">Membrane</keyword>
<feature type="non-terminal residue" evidence="14">
    <location>
        <position position="1"/>
    </location>
</feature>
<evidence type="ECO:0000256" key="11">
    <source>
        <dbReference type="SAM" id="Phobius"/>
    </source>
</evidence>
<keyword evidence="10" id="KW-0407">Ion channel</keyword>
<evidence type="ECO:0000256" key="4">
    <source>
        <dbReference type="ARBA" id="ARBA00022475"/>
    </source>
</evidence>
<evidence type="ECO:0000256" key="2">
    <source>
        <dbReference type="ARBA" id="ARBA00004236"/>
    </source>
</evidence>
<dbReference type="Gene3D" id="2.70.170.10">
    <property type="entry name" value="Neurotransmitter-gated ion-channel ligand-binding domain"/>
    <property type="match status" value="1"/>
</dbReference>
<comment type="caution">
    <text evidence="14">The sequence shown here is derived from an EMBL/GenBank/DDBJ whole genome shotgun (WGS) entry which is preliminary data.</text>
</comment>
<feature type="transmembrane region" description="Helical" evidence="11">
    <location>
        <begin position="439"/>
        <end position="462"/>
    </location>
</feature>
<dbReference type="GO" id="GO:0005254">
    <property type="term" value="F:chloride channel activity"/>
    <property type="evidence" value="ECO:0007669"/>
    <property type="project" value="UniProtKB-ARBA"/>
</dbReference>
<evidence type="ECO:0000259" key="12">
    <source>
        <dbReference type="Pfam" id="PF02931"/>
    </source>
</evidence>
<dbReference type="Gene3D" id="1.20.58.390">
    <property type="entry name" value="Neurotransmitter-gated ion-channel transmembrane domain"/>
    <property type="match status" value="2"/>
</dbReference>
<dbReference type="PRINTS" id="PR00253">
    <property type="entry name" value="GABAARECEPTR"/>
</dbReference>
<comment type="subcellular location">
    <subcellularLocation>
        <location evidence="2">Cell membrane</location>
    </subcellularLocation>
    <subcellularLocation>
        <location evidence="1">Membrane</location>
        <topology evidence="1">Multi-pass membrane protein</topology>
    </subcellularLocation>
</comment>
<feature type="domain" description="Neurotransmitter-gated ion-channel transmembrane" evidence="13">
    <location>
        <begin position="378"/>
        <end position="598"/>
    </location>
</feature>
<keyword evidence="7 11" id="KW-1133">Transmembrane helix</keyword>
<evidence type="ECO:0000313" key="14">
    <source>
        <dbReference type="EMBL" id="TRY78678.1"/>
    </source>
</evidence>
<evidence type="ECO:0000256" key="6">
    <source>
        <dbReference type="ARBA" id="ARBA00022729"/>
    </source>
</evidence>
<evidence type="ECO:0000313" key="15">
    <source>
        <dbReference type="Proteomes" id="UP000318571"/>
    </source>
</evidence>
<dbReference type="SUPFAM" id="SSF63712">
    <property type="entry name" value="Nicotinic receptor ligand binding domain-like"/>
    <property type="match status" value="1"/>
</dbReference>
<keyword evidence="3" id="KW-0813">Transport</keyword>
<dbReference type="AlphaFoldDB" id="A0A553PLX1"/>
<dbReference type="InterPro" id="IPR006201">
    <property type="entry name" value="Neur_channel"/>
</dbReference>
<keyword evidence="8" id="KW-0406">Ion transport</keyword>
<evidence type="ECO:0000256" key="1">
    <source>
        <dbReference type="ARBA" id="ARBA00004141"/>
    </source>
</evidence>